<evidence type="ECO:0000256" key="1">
    <source>
        <dbReference type="SAM" id="Phobius"/>
    </source>
</evidence>
<name>A0A934SXF7_9BURK</name>
<dbReference type="AlphaFoldDB" id="A0A934SXF7"/>
<gene>
    <name evidence="2" type="ORF">JJB74_08510</name>
</gene>
<dbReference type="InterPro" id="IPR044020">
    <property type="entry name" value="DUF5676"/>
</dbReference>
<comment type="caution">
    <text evidence="2">The sequence shown here is derived from an EMBL/GenBank/DDBJ whole genome shotgun (WGS) entry which is preliminary data.</text>
</comment>
<dbReference type="EMBL" id="JAEPBG010000003">
    <property type="protein sequence ID" value="MBK4734642.1"/>
    <property type="molecule type" value="Genomic_DNA"/>
</dbReference>
<keyword evidence="1" id="KW-0472">Membrane</keyword>
<keyword evidence="1" id="KW-1133">Transmembrane helix</keyword>
<keyword evidence="3" id="KW-1185">Reference proteome</keyword>
<reference evidence="2" key="1">
    <citation type="submission" date="2021-01" db="EMBL/GenBank/DDBJ databases">
        <title>Genome sequence of strain Noviherbaspirillum sp. DKR-6.</title>
        <authorList>
            <person name="Chaudhary D.K."/>
        </authorList>
    </citation>
    <scope>NUCLEOTIDE SEQUENCE</scope>
    <source>
        <strain evidence="2">DKR-6</strain>
    </source>
</reference>
<dbReference type="Proteomes" id="UP000622890">
    <property type="component" value="Unassembled WGS sequence"/>
</dbReference>
<feature type="transmembrane region" description="Helical" evidence="1">
    <location>
        <begin position="59"/>
        <end position="80"/>
    </location>
</feature>
<evidence type="ECO:0000313" key="2">
    <source>
        <dbReference type="EMBL" id="MBK4734642.1"/>
    </source>
</evidence>
<keyword evidence="1" id="KW-0812">Transmembrane</keyword>
<sequence>MKPLRTGLALSATVALFYSLCTLVEVALPNQFMNFMNALFHGLDFSKLVSSEPYHWASFIYALIVMAVWAFAAGAFFAFIHNTLAGVGHRHVMQHE</sequence>
<organism evidence="2 3">
    <name type="scientific">Noviherbaspirillum pedocola</name>
    <dbReference type="NCBI Taxonomy" id="2801341"/>
    <lineage>
        <taxon>Bacteria</taxon>
        <taxon>Pseudomonadati</taxon>
        <taxon>Pseudomonadota</taxon>
        <taxon>Betaproteobacteria</taxon>
        <taxon>Burkholderiales</taxon>
        <taxon>Oxalobacteraceae</taxon>
        <taxon>Noviherbaspirillum</taxon>
    </lineage>
</organism>
<protein>
    <submittedName>
        <fullName evidence="2">Uncharacterized protein</fullName>
    </submittedName>
</protein>
<accession>A0A934SXF7</accession>
<dbReference type="Pfam" id="PF18926">
    <property type="entry name" value="DUF5676"/>
    <property type="match status" value="1"/>
</dbReference>
<proteinExistence type="predicted"/>
<dbReference type="RefSeq" id="WP_200591429.1">
    <property type="nucleotide sequence ID" value="NZ_JAEPBG010000003.1"/>
</dbReference>
<evidence type="ECO:0000313" key="3">
    <source>
        <dbReference type="Proteomes" id="UP000622890"/>
    </source>
</evidence>